<accession>A0A5B8JTC3</accession>
<feature type="signal peptide" evidence="3">
    <location>
        <begin position="1"/>
        <end position="30"/>
    </location>
</feature>
<feature type="region of interest" description="Disordered" evidence="1">
    <location>
        <begin position="106"/>
        <end position="140"/>
    </location>
</feature>
<keyword evidence="2" id="KW-0472">Membrane</keyword>
<dbReference type="EMBL" id="CP042266">
    <property type="protein sequence ID" value="QDY81153.1"/>
    <property type="molecule type" value="Genomic_DNA"/>
</dbReference>
<feature type="transmembrane region" description="Helical" evidence="2">
    <location>
        <begin position="61"/>
        <end position="82"/>
    </location>
</feature>
<gene>
    <name evidence="4" type="ORF">FQU76_19205</name>
</gene>
<evidence type="ECO:0000256" key="3">
    <source>
        <dbReference type="SAM" id="SignalP"/>
    </source>
</evidence>
<dbReference type="AlphaFoldDB" id="A0A5B8JTC3"/>
<evidence type="ECO:0000313" key="4">
    <source>
        <dbReference type="EMBL" id="QDY81153.1"/>
    </source>
</evidence>
<keyword evidence="2" id="KW-1133">Transmembrane helix</keyword>
<feature type="transmembrane region" description="Helical" evidence="2">
    <location>
        <begin position="38"/>
        <end position="54"/>
    </location>
</feature>
<reference evidence="4 5" key="1">
    <citation type="submission" date="2019-07" db="EMBL/GenBank/DDBJ databases">
        <authorList>
            <person name="Zhu P."/>
        </authorList>
    </citation>
    <scope>NUCLEOTIDE SEQUENCE [LARGE SCALE GENOMIC DNA]</scope>
    <source>
        <strain evidence="4 5">SSL-25</strain>
    </source>
</reference>
<evidence type="ECO:0000256" key="2">
    <source>
        <dbReference type="SAM" id="Phobius"/>
    </source>
</evidence>
<keyword evidence="5" id="KW-1185">Reference proteome</keyword>
<dbReference type="Proteomes" id="UP000320580">
    <property type="component" value="Chromosome"/>
</dbReference>
<dbReference type="OrthoDB" id="4558679at2"/>
<keyword evidence="3" id="KW-0732">Signal</keyword>
<evidence type="ECO:0000256" key="1">
    <source>
        <dbReference type="SAM" id="MobiDB-lite"/>
    </source>
</evidence>
<evidence type="ECO:0008006" key="6">
    <source>
        <dbReference type="Google" id="ProtNLM"/>
    </source>
</evidence>
<sequence>MRAGSGLRLAHTAVLAAVCVVVSGAGHAVASGASPPPAAYGIALPPICLLAWRLTRKERSAGVVVSVSAAAQVLLHLLFGAVPHGAAGSGGSGGAGGSGGVCAAHHGPGHGMPSGAAGELPGPVADRLPGPGSGMPSGTAGDTMSGWLSGIAGDTVSGWLSGIASGVTSGLSGVNSGMTVAHLVAGAVSGWWLWRGERAVAQLSLALRLFLRGRLRLVRTVLRGAYVLLPPEGVRPPRPRRYRVRLPESLLLLRAVTRRGPPLLPS</sequence>
<dbReference type="KEGG" id="sqz:FQU76_19205"/>
<name>A0A5B8JTC3_9ACTN</name>
<keyword evidence="2" id="KW-0812">Transmembrane</keyword>
<organism evidence="4 5">
    <name type="scientific">Streptomyces qinzhouensis</name>
    <dbReference type="NCBI Taxonomy" id="2599401"/>
    <lineage>
        <taxon>Bacteria</taxon>
        <taxon>Bacillati</taxon>
        <taxon>Actinomycetota</taxon>
        <taxon>Actinomycetes</taxon>
        <taxon>Kitasatosporales</taxon>
        <taxon>Streptomycetaceae</taxon>
        <taxon>Streptomyces</taxon>
    </lineage>
</organism>
<dbReference type="RefSeq" id="WP_146484452.1">
    <property type="nucleotide sequence ID" value="NZ_CP042266.1"/>
</dbReference>
<protein>
    <recommendedName>
        <fullName evidence="6">Integral membrane protein</fullName>
    </recommendedName>
</protein>
<proteinExistence type="predicted"/>
<evidence type="ECO:0000313" key="5">
    <source>
        <dbReference type="Proteomes" id="UP000320580"/>
    </source>
</evidence>
<feature type="chain" id="PRO_5022829525" description="Integral membrane protein" evidence="3">
    <location>
        <begin position="31"/>
        <end position="266"/>
    </location>
</feature>